<dbReference type="Pfam" id="PF01300">
    <property type="entry name" value="Sua5_yciO_yrdC"/>
    <property type="match status" value="1"/>
</dbReference>
<evidence type="ECO:0000256" key="3">
    <source>
        <dbReference type="ARBA" id="ARBA00022598"/>
    </source>
</evidence>
<dbReference type="PIRSF" id="PIRSF006256">
    <property type="entry name" value="CMPcnvr_hdrg_mat"/>
    <property type="match status" value="1"/>
</dbReference>
<accession>A0A1H9YE32</accession>
<dbReference type="SUPFAM" id="SSF53067">
    <property type="entry name" value="Actin-like ATPase domain"/>
    <property type="match status" value="1"/>
</dbReference>
<protein>
    <recommendedName>
        <fullName evidence="8">Carbamoyltransferase</fullName>
        <ecNumber evidence="8">6.2.-.-</ecNumber>
    </recommendedName>
</protein>
<evidence type="ECO:0000256" key="7">
    <source>
        <dbReference type="ARBA" id="ARBA00048220"/>
    </source>
</evidence>
<evidence type="ECO:0000256" key="2">
    <source>
        <dbReference type="ARBA" id="ARBA00008097"/>
    </source>
</evidence>
<dbReference type="AlphaFoldDB" id="A0A1H9YE32"/>
<dbReference type="PANTHER" id="PTHR42959">
    <property type="entry name" value="CARBAMOYLTRANSFERASE"/>
    <property type="match status" value="1"/>
</dbReference>
<evidence type="ECO:0000256" key="9">
    <source>
        <dbReference type="PROSITE-ProRule" id="PRU00520"/>
    </source>
</evidence>
<dbReference type="NCBIfam" id="TIGR00143">
    <property type="entry name" value="hypF"/>
    <property type="match status" value="1"/>
</dbReference>
<evidence type="ECO:0000313" key="12">
    <source>
        <dbReference type="EMBL" id="SES67231.1"/>
    </source>
</evidence>
<keyword evidence="3" id="KW-0436">Ligase</keyword>
<dbReference type="InterPro" id="IPR051060">
    <property type="entry name" value="Carbamoyltrans_HypF-like"/>
</dbReference>
<comment type="catalytic activity">
    <reaction evidence="7">
        <text>C-terminal L-cysteinyl-[HypE protein] + carbamoyl phosphate + ATP + H2O = C-terminal S-carboxamide-L-cysteinyl-[HypE protein] + AMP + phosphate + diphosphate + H(+)</text>
        <dbReference type="Rhea" id="RHEA:55636"/>
        <dbReference type="Rhea" id="RHEA-COMP:14247"/>
        <dbReference type="Rhea" id="RHEA-COMP:14392"/>
        <dbReference type="ChEBI" id="CHEBI:15377"/>
        <dbReference type="ChEBI" id="CHEBI:15378"/>
        <dbReference type="ChEBI" id="CHEBI:30616"/>
        <dbReference type="ChEBI" id="CHEBI:33019"/>
        <dbReference type="ChEBI" id="CHEBI:43474"/>
        <dbReference type="ChEBI" id="CHEBI:58228"/>
        <dbReference type="ChEBI" id="CHEBI:76913"/>
        <dbReference type="ChEBI" id="CHEBI:139126"/>
        <dbReference type="ChEBI" id="CHEBI:456215"/>
    </reaction>
</comment>
<dbReference type="Gene3D" id="3.90.870.50">
    <property type="match status" value="1"/>
</dbReference>
<dbReference type="GO" id="GO:0016743">
    <property type="term" value="F:carboxyl- or carbamoyltransferase activity"/>
    <property type="evidence" value="ECO:0007669"/>
    <property type="project" value="UniProtKB-UniRule"/>
</dbReference>
<dbReference type="Pfam" id="PF00708">
    <property type="entry name" value="Acylphosphatase"/>
    <property type="match status" value="1"/>
</dbReference>
<evidence type="ECO:0000259" key="10">
    <source>
        <dbReference type="PROSITE" id="PS51160"/>
    </source>
</evidence>
<dbReference type="PANTHER" id="PTHR42959:SF1">
    <property type="entry name" value="CARBAMOYLTRANSFERASE HYPF"/>
    <property type="match status" value="1"/>
</dbReference>
<evidence type="ECO:0000259" key="11">
    <source>
        <dbReference type="PROSITE" id="PS51163"/>
    </source>
</evidence>
<feature type="active site" evidence="9">
    <location>
        <position position="38"/>
    </location>
</feature>
<comment type="catalytic activity">
    <reaction evidence="9">
        <text>an acyl phosphate + H2O = a carboxylate + phosphate + H(+)</text>
        <dbReference type="Rhea" id="RHEA:14965"/>
        <dbReference type="ChEBI" id="CHEBI:15377"/>
        <dbReference type="ChEBI" id="CHEBI:15378"/>
        <dbReference type="ChEBI" id="CHEBI:29067"/>
        <dbReference type="ChEBI" id="CHEBI:43474"/>
        <dbReference type="ChEBI" id="CHEBI:59918"/>
        <dbReference type="EC" id="3.6.1.7"/>
    </reaction>
</comment>
<evidence type="ECO:0000256" key="6">
    <source>
        <dbReference type="ARBA" id="ARBA00022833"/>
    </source>
</evidence>
<dbReference type="PROSITE" id="PS00150">
    <property type="entry name" value="ACYLPHOSPHATASE_1"/>
    <property type="match status" value="1"/>
</dbReference>
<feature type="active site" evidence="9">
    <location>
        <position position="20"/>
    </location>
</feature>
<dbReference type="EC" id="6.2.-.-" evidence="8"/>
<evidence type="ECO:0000313" key="13">
    <source>
        <dbReference type="Proteomes" id="UP000243338"/>
    </source>
</evidence>
<evidence type="ECO:0000256" key="5">
    <source>
        <dbReference type="ARBA" id="ARBA00022771"/>
    </source>
</evidence>
<dbReference type="InterPro" id="IPR011125">
    <property type="entry name" value="Znf_HypF"/>
</dbReference>
<evidence type="ECO:0000256" key="8">
    <source>
        <dbReference type="PIRNR" id="PIRNR006256"/>
    </source>
</evidence>
<organism evidence="12 13">
    <name type="scientific">Methanococcoides vulcani</name>
    <dbReference type="NCBI Taxonomy" id="1353158"/>
    <lineage>
        <taxon>Archaea</taxon>
        <taxon>Methanobacteriati</taxon>
        <taxon>Methanobacteriota</taxon>
        <taxon>Stenosarchaea group</taxon>
        <taxon>Methanomicrobia</taxon>
        <taxon>Methanosarcinales</taxon>
        <taxon>Methanosarcinaceae</taxon>
        <taxon>Methanococcoides</taxon>
    </lineage>
</organism>
<dbReference type="InterPro" id="IPR017945">
    <property type="entry name" value="DHBP_synth_RibB-like_a/b_dom"/>
</dbReference>
<keyword evidence="9" id="KW-0378">Hydrolase</keyword>
<gene>
    <name evidence="12" type="ORF">SAMN04488587_0486</name>
</gene>
<dbReference type="InterPro" id="IPR017968">
    <property type="entry name" value="Acylphosphatase_CS"/>
</dbReference>
<dbReference type="UniPathway" id="UPA00335"/>
<dbReference type="GO" id="GO:0003725">
    <property type="term" value="F:double-stranded RNA binding"/>
    <property type="evidence" value="ECO:0007669"/>
    <property type="project" value="InterPro"/>
</dbReference>
<dbReference type="OrthoDB" id="371970at2157"/>
<dbReference type="SUPFAM" id="SSF54975">
    <property type="entry name" value="Acylphosphatase/BLUF domain-like"/>
    <property type="match status" value="1"/>
</dbReference>
<dbReference type="GO" id="GO:0016874">
    <property type="term" value="F:ligase activity"/>
    <property type="evidence" value="ECO:0007669"/>
    <property type="project" value="UniProtKB-UniRule"/>
</dbReference>
<dbReference type="Gene3D" id="3.30.420.40">
    <property type="match status" value="1"/>
</dbReference>
<evidence type="ECO:0000256" key="1">
    <source>
        <dbReference type="ARBA" id="ARBA00004711"/>
    </source>
</evidence>
<dbReference type="Pfam" id="PF17788">
    <property type="entry name" value="HypF_C"/>
    <property type="match status" value="1"/>
</dbReference>
<dbReference type="Proteomes" id="UP000243338">
    <property type="component" value="Unassembled WGS sequence"/>
</dbReference>
<sequence length="758" mass="83852">MQIQCRMINVSGVVQGVGFRPFIYHIAIENGLCGYVKNAGNDVEIVTEGEKEDIDRFLHDLYFKKPPLSLIDQIKTNVFRVSGFSDFSILTSEQDETANSIIPPDSAICSDCLRDMYDSKDRHYHYPFTSCTNCGPRYSLVSSLPFDRENTSMLEFPMCSECSLDYKMSSDKRFHAQTMCCPNCGPVLSLTNGNCDVLASGHDAIIKCAELIDGESIVAVKGYSGFHLVCNATSDRATLKLRNALNRPAQPFAVMAKDVETVCSFASINADESSLLLSRQRPIVVLDKSDEFPLSEQITPDLHNIGVMIPYSGTHHLLFDNSDADVYVMTSANLPGLPMVIDNEEALSHLDKIADYYLLHNYAIKNRIDDTVIRIVNGRMAFIRRSRGFVPERIELPFSIEPAIGVGPELNTTVTIAKKNSAYISQYIGNTRHFETDQYHKQVVLNLEQLTKITPRLWGCDLHPEFNTTRFAQDIGGEGTVFVQHHHAHIVSLMVDNFLPVDSRIIGIALDGSGYGENGTIWGGEVLEATYSGYERTAHLMEQPMPGGDMAATYPSRMLLGMLHDALEPKELRELPLYFKYGESERDIVLDQLEKGINLVKTSSAARVLDSAAALLWISHYRSYQGEPAMKLESVAKKSIHNIDLPVVCKRGVLDTTSLLYELYERIDTHAVCDLAYSIEDALARGVAELAISSAKKRNIDVIGLSGGVAYNEHITGRISEAVKDAGFEFITHKKIPCGDGGVSLGQVMVAGDSEGIS</sequence>
<proteinExistence type="inferred from homology"/>
<dbReference type="Gene3D" id="3.30.110.120">
    <property type="match status" value="1"/>
</dbReference>
<dbReference type="GO" id="GO:0008270">
    <property type="term" value="F:zinc ion binding"/>
    <property type="evidence" value="ECO:0007669"/>
    <property type="project" value="UniProtKB-KW"/>
</dbReference>
<dbReference type="EMBL" id="FOHQ01000001">
    <property type="protein sequence ID" value="SES67231.1"/>
    <property type="molecule type" value="Genomic_DNA"/>
</dbReference>
<reference evidence="13" key="1">
    <citation type="submission" date="2016-10" db="EMBL/GenBank/DDBJ databases">
        <authorList>
            <person name="Varghese N."/>
            <person name="Submissions S."/>
        </authorList>
    </citation>
    <scope>NUCLEOTIDE SEQUENCE [LARGE SCALE GENOMIC DNA]</scope>
    <source>
        <strain evidence="13">SLH 33</strain>
    </source>
</reference>
<keyword evidence="6" id="KW-0862">Zinc</keyword>
<dbReference type="Gene3D" id="3.30.420.360">
    <property type="match status" value="1"/>
</dbReference>
<evidence type="ECO:0000256" key="4">
    <source>
        <dbReference type="ARBA" id="ARBA00022723"/>
    </source>
</evidence>
<dbReference type="RefSeq" id="WP_091688629.1">
    <property type="nucleotide sequence ID" value="NZ_CAAGSJ010000003.1"/>
</dbReference>
<dbReference type="PROSITE" id="PS51163">
    <property type="entry name" value="YRDC"/>
    <property type="match status" value="1"/>
</dbReference>
<dbReference type="SUPFAM" id="SSF55821">
    <property type="entry name" value="YrdC/RibB"/>
    <property type="match status" value="1"/>
</dbReference>
<dbReference type="InterPro" id="IPR043129">
    <property type="entry name" value="ATPase_NBD"/>
</dbReference>
<dbReference type="Pfam" id="PF22521">
    <property type="entry name" value="HypF_C_2"/>
    <property type="match status" value="1"/>
</dbReference>
<dbReference type="InterPro" id="IPR001792">
    <property type="entry name" value="Acylphosphatase-like_dom"/>
</dbReference>
<comment type="similarity">
    <text evidence="2 8">Belongs to the carbamoyltransferase HypF family.</text>
</comment>
<dbReference type="GO" id="GO:0003998">
    <property type="term" value="F:acylphosphatase activity"/>
    <property type="evidence" value="ECO:0007669"/>
    <property type="project" value="UniProtKB-EC"/>
</dbReference>
<dbReference type="PROSITE" id="PS51160">
    <property type="entry name" value="ACYLPHOSPHATASE_3"/>
    <property type="match status" value="1"/>
</dbReference>
<dbReference type="STRING" id="1353158.SAMN04488587_0486"/>
<dbReference type="GO" id="GO:0051604">
    <property type="term" value="P:protein maturation"/>
    <property type="evidence" value="ECO:0007669"/>
    <property type="project" value="TreeGrafter"/>
</dbReference>
<dbReference type="InterPro" id="IPR036046">
    <property type="entry name" value="Acylphosphatase-like_dom_sf"/>
</dbReference>
<dbReference type="InterPro" id="IPR055128">
    <property type="entry name" value="HypF_C_2"/>
</dbReference>
<dbReference type="InterPro" id="IPR004421">
    <property type="entry name" value="Carbamoyltransferase_HypF"/>
</dbReference>
<dbReference type="Pfam" id="PF07503">
    <property type="entry name" value="zf-HYPF"/>
    <property type="match status" value="2"/>
</dbReference>
<feature type="domain" description="Acylphosphatase-like" evidence="10">
    <location>
        <begin position="5"/>
        <end position="91"/>
    </location>
</feature>
<keyword evidence="13" id="KW-1185">Reference proteome</keyword>
<keyword evidence="4" id="KW-0479">Metal-binding</keyword>
<keyword evidence="5" id="KW-0863">Zinc-finger</keyword>
<feature type="domain" description="YrdC-like" evidence="11">
    <location>
        <begin position="202"/>
        <end position="388"/>
    </location>
</feature>
<comment type="pathway">
    <text evidence="1">Protein modification; [NiFe] hydrogenase maturation.</text>
</comment>
<dbReference type="InterPro" id="IPR006070">
    <property type="entry name" value="Sua5-like_dom"/>
</dbReference>
<name>A0A1H9YE32_9EURY</name>
<dbReference type="InterPro" id="IPR041440">
    <property type="entry name" value="HypF_C"/>
</dbReference>